<proteinExistence type="predicted"/>
<dbReference type="Pfam" id="PF13366">
    <property type="entry name" value="PDDEXK_3"/>
    <property type="match status" value="1"/>
</dbReference>
<organism evidence="1 2">
    <name type="scientific">Anatilimnocola aggregata</name>
    <dbReference type="NCBI Taxonomy" id="2528021"/>
    <lineage>
        <taxon>Bacteria</taxon>
        <taxon>Pseudomonadati</taxon>
        <taxon>Planctomycetota</taxon>
        <taxon>Planctomycetia</taxon>
        <taxon>Pirellulales</taxon>
        <taxon>Pirellulaceae</taxon>
        <taxon>Anatilimnocola</taxon>
    </lineage>
</organism>
<dbReference type="RefSeq" id="WP_238397398.1">
    <property type="nucleotide sequence ID" value="NZ_CP036274.1"/>
</dbReference>
<dbReference type="NCBIfam" id="TIGR04256">
    <property type="entry name" value="GxxExxY"/>
    <property type="match status" value="1"/>
</dbReference>
<gene>
    <name evidence="1" type="ORF">ETAA8_35270</name>
</gene>
<sequence>MLGYRIDVLVEGQVIVELKAVECLVSIHSAQLLTYLRLTGCHVGLLINFNVVLLKDGLKRLISSPAPPE</sequence>
<dbReference type="Proteomes" id="UP000315017">
    <property type="component" value="Chromosome"/>
</dbReference>
<name>A0A517YDZ5_9BACT</name>
<dbReference type="EMBL" id="CP036274">
    <property type="protein sequence ID" value="QDU28427.1"/>
    <property type="molecule type" value="Genomic_DNA"/>
</dbReference>
<evidence type="ECO:0008006" key="3">
    <source>
        <dbReference type="Google" id="ProtNLM"/>
    </source>
</evidence>
<evidence type="ECO:0000313" key="2">
    <source>
        <dbReference type="Proteomes" id="UP000315017"/>
    </source>
</evidence>
<reference evidence="1 2" key="1">
    <citation type="submission" date="2019-02" db="EMBL/GenBank/DDBJ databases">
        <title>Deep-cultivation of Planctomycetes and their phenomic and genomic characterization uncovers novel biology.</title>
        <authorList>
            <person name="Wiegand S."/>
            <person name="Jogler M."/>
            <person name="Boedeker C."/>
            <person name="Pinto D."/>
            <person name="Vollmers J."/>
            <person name="Rivas-Marin E."/>
            <person name="Kohn T."/>
            <person name="Peeters S.H."/>
            <person name="Heuer A."/>
            <person name="Rast P."/>
            <person name="Oberbeckmann S."/>
            <person name="Bunk B."/>
            <person name="Jeske O."/>
            <person name="Meyerdierks A."/>
            <person name="Storesund J.E."/>
            <person name="Kallscheuer N."/>
            <person name="Luecker S."/>
            <person name="Lage O.M."/>
            <person name="Pohl T."/>
            <person name="Merkel B.J."/>
            <person name="Hornburger P."/>
            <person name="Mueller R.-W."/>
            <person name="Bruemmer F."/>
            <person name="Labrenz M."/>
            <person name="Spormann A.M."/>
            <person name="Op den Camp H."/>
            <person name="Overmann J."/>
            <person name="Amann R."/>
            <person name="Jetten M.S.M."/>
            <person name="Mascher T."/>
            <person name="Medema M.H."/>
            <person name="Devos D.P."/>
            <person name="Kaster A.-K."/>
            <person name="Ovreas L."/>
            <person name="Rohde M."/>
            <person name="Galperin M.Y."/>
            <person name="Jogler C."/>
        </authorList>
    </citation>
    <scope>NUCLEOTIDE SEQUENCE [LARGE SCALE GENOMIC DNA]</scope>
    <source>
        <strain evidence="1 2">ETA_A8</strain>
    </source>
</reference>
<dbReference type="AlphaFoldDB" id="A0A517YDZ5"/>
<protein>
    <recommendedName>
        <fullName evidence="3">GxxExxY protein</fullName>
    </recommendedName>
</protein>
<keyword evidence="2" id="KW-1185">Reference proteome</keyword>
<accession>A0A517YDZ5</accession>
<dbReference type="InterPro" id="IPR026350">
    <property type="entry name" value="GxxExxY"/>
</dbReference>
<dbReference type="KEGG" id="aagg:ETAA8_35270"/>
<evidence type="ECO:0000313" key="1">
    <source>
        <dbReference type="EMBL" id="QDU28427.1"/>
    </source>
</evidence>